<dbReference type="PANTHER" id="PTHR24363">
    <property type="entry name" value="SERINE/THREONINE PROTEIN KINASE"/>
    <property type="match status" value="1"/>
</dbReference>
<dbReference type="Proteomes" id="UP000191240">
    <property type="component" value="Unassembled WGS sequence"/>
</dbReference>
<dbReference type="PROSITE" id="PS50011">
    <property type="entry name" value="PROTEIN_KINASE_DOM"/>
    <property type="match status" value="1"/>
</dbReference>
<dbReference type="OrthoDB" id="9788659at2"/>
<dbReference type="EC" id="2.7.11.1" evidence="1"/>
<keyword evidence="10" id="KW-0812">Transmembrane</keyword>
<keyword evidence="3" id="KW-0808">Transferase</keyword>
<reference evidence="12 13" key="1">
    <citation type="submission" date="2016-11" db="EMBL/GenBank/DDBJ databases">
        <authorList>
            <person name="Jaros S."/>
            <person name="Januszkiewicz K."/>
            <person name="Wedrychowicz H."/>
        </authorList>
    </citation>
    <scope>NUCLEOTIDE SEQUENCE [LARGE SCALE GENOMIC DNA]</scope>
    <source>
        <strain evidence="12 13">DSM 3074</strain>
    </source>
</reference>
<keyword evidence="2 12" id="KW-0723">Serine/threonine-protein kinase</keyword>
<dbReference type="InterPro" id="IPR011009">
    <property type="entry name" value="Kinase-like_dom_sf"/>
</dbReference>
<dbReference type="Gene3D" id="1.10.510.10">
    <property type="entry name" value="Transferase(Phosphotransferase) domain 1"/>
    <property type="match status" value="1"/>
</dbReference>
<evidence type="ECO:0000313" key="13">
    <source>
        <dbReference type="Proteomes" id="UP000191240"/>
    </source>
</evidence>
<dbReference type="GO" id="GO:0005524">
    <property type="term" value="F:ATP binding"/>
    <property type="evidence" value="ECO:0007669"/>
    <property type="project" value="UniProtKB-KW"/>
</dbReference>
<dbReference type="CDD" id="cd14014">
    <property type="entry name" value="STKc_PknB_like"/>
    <property type="match status" value="1"/>
</dbReference>
<dbReference type="RefSeq" id="WP_080325444.1">
    <property type="nucleotide sequence ID" value="NZ_FQYW01000006.1"/>
</dbReference>
<comment type="catalytic activity">
    <reaction evidence="7">
        <text>L-threonyl-[protein] + ATP = O-phospho-L-threonyl-[protein] + ADP + H(+)</text>
        <dbReference type="Rhea" id="RHEA:46608"/>
        <dbReference type="Rhea" id="RHEA-COMP:11060"/>
        <dbReference type="Rhea" id="RHEA-COMP:11605"/>
        <dbReference type="ChEBI" id="CHEBI:15378"/>
        <dbReference type="ChEBI" id="CHEBI:30013"/>
        <dbReference type="ChEBI" id="CHEBI:30616"/>
        <dbReference type="ChEBI" id="CHEBI:61977"/>
        <dbReference type="ChEBI" id="CHEBI:456216"/>
        <dbReference type="EC" id="2.7.11.1"/>
    </reaction>
</comment>
<evidence type="ECO:0000313" key="12">
    <source>
        <dbReference type="EMBL" id="SHI50295.1"/>
    </source>
</evidence>
<keyword evidence="6" id="KW-0067">ATP-binding</keyword>
<keyword evidence="10" id="KW-0472">Membrane</keyword>
<dbReference type="SUPFAM" id="SSF56112">
    <property type="entry name" value="Protein kinase-like (PK-like)"/>
    <property type="match status" value="1"/>
</dbReference>
<dbReference type="AlphaFoldDB" id="A0A1M6BNI9"/>
<dbReference type="SMART" id="SM00220">
    <property type="entry name" value="S_TKc"/>
    <property type="match status" value="1"/>
</dbReference>
<evidence type="ECO:0000256" key="6">
    <source>
        <dbReference type="ARBA" id="ARBA00022840"/>
    </source>
</evidence>
<evidence type="ECO:0000256" key="4">
    <source>
        <dbReference type="ARBA" id="ARBA00022741"/>
    </source>
</evidence>
<evidence type="ECO:0000256" key="8">
    <source>
        <dbReference type="ARBA" id="ARBA00048679"/>
    </source>
</evidence>
<accession>A0A1M6BNI9</accession>
<feature type="region of interest" description="Disordered" evidence="9">
    <location>
        <begin position="274"/>
        <end position="307"/>
    </location>
</feature>
<keyword evidence="4" id="KW-0547">Nucleotide-binding</keyword>
<evidence type="ECO:0000256" key="5">
    <source>
        <dbReference type="ARBA" id="ARBA00022777"/>
    </source>
</evidence>
<name>A0A1M6BNI9_9FIRM</name>
<protein>
    <recommendedName>
        <fullName evidence="1">non-specific serine/threonine protein kinase</fullName>
        <ecNumber evidence="1">2.7.11.1</ecNumber>
    </recommendedName>
</protein>
<dbReference type="InterPro" id="IPR000719">
    <property type="entry name" value="Prot_kinase_dom"/>
</dbReference>
<evidence type="ECO:0000256" key="9">
    <source>
        <dbReference type="SAM" id="MobiDB-lite"/>
    </source>
</evidence>
<comment type="catalytic activity">
    <reaction evidence="8">
        <text>L-seryl-[protein] + ATP = O-phospho-L-seryl-[protein] + ADP + H(+)</text>
        <dbReference type="Rhea" id="RHEA:17989"/>
        <dbReference type="Rhea" id="RHEA-COMP:9863"/>
        <dbReference type="Rhea" id="RHEA-COMP:11604"/>
        <dbReference type="ChEBI" id="CHEBI:15378"/>
        <dbReference type="ChEBI" id="CHEBI:29999"/>
        <dbReference type="ChEBI" id="CHEBI:30616"/>
        <dbReference type="ChEBI" id="CHEBI:83421"/>
        <dbReference type="ChEBI" id="CHEBI:456216"/>
        <dbReference type="EC" id="2.7.11.1"/>
    </reaction>
</comment>
<sequence>MSAIDFIDDSFVVERELSRNEHGIVMLVKRIADDKLFIRREYREDKRDLFYKLKELDIQGIPHILYVIFAGRTVVIEEYIEGISLENVAQGNATLPNFTITGLLKDILPVIQQFHEASIIHRDIKPEHIILDKNFKPYLIDFGIARINKKHNTHDTEIQGTRRFAPPEQFGYQSTDQRSDIYSLGQTLATLLPIMAMTPHEKKIIEKAMAFAPADRYQSATAMLNALLNPPQKVSWYALVGIILLIIGAGGAWYHHTLIQEQDNKGVIEEINIDGEGPAPLPEGGENNREKTSEQGGITMPSKTETREKNVDIQTVPTDNRPLHIAQGSSRQKTVNINGSNVIVAATNTGTQLNVQLSDSNGHTASHYFTYQPPAIHNYDNPNTMDGDIIFMDINGDGILDIIPIMTSALVKGGNDLVDNTNAWAITYNPTSGFYRCSGMADTQYLKLGDGYLIDGDMMVYTVRNNTFTASPF</sequence>
<dbReference type="PANTHER" id="PTHR24363:SF0">
    <property type="entry name" value="SERINE_THREONINE KINASE LIKE DOMAIN CONTAINING 1"/>
    <property type="match status" value="1"/>
</dbReference>
<dbReference type="Pfam" id="PF00069">
    <property type="entry name" value="Pkinase"/>
    <property type="match status" value="1"/>
</dbReference>
<evidence type="ECO:0000256" key="2">
    <source>
        <dbReference type="ARBA" id="ARBA00022527"/>
    </source>
</evidence>
<evidence type="ECO:0000259" key="11">
    <source>
        <dbReference type="PROSITE" id="PS50011"/>
    </source>
</evidence>
<evidence type="ECO:0000256" key="1">
    <source>
        <dbReference type="ARBA" id="ARBA00012513"/>
    </source>
</evidence>
<evidence type="ECO:0000256" key="7">
    <source>
        <dbReference type="ARBA" id="ARBA00047899"/>
    </source>
</evidence>
<feature type="transmembrane region" description="Helical" evidence="10">
    <location>
        <begin position="234"/>
        <end position="254"/>
    </location>
</feature>
<dbReference type="GO" id="GO:0004674">
    <property type="term" value="F:protein serine/threonine kinase activity"/>
    <property type="evidence" value="ECO:0007669"/>
    <property type="project" value="UniProtKB-KW"/>
</dbReference>
<keyword evidence="5 12" id="KW-0418">Kinase</keyword>
<gene>
    <name evidence="12" type="ORF">SAMN02745671_00824</name>
</gene>
<evidence type="ECO:0000256" key="10">
    <source>
        <dbReference type="SAM" id="Phobius"/>
    </source>
</evidence>
<feature type="compositionally biased region" description="Low complexity" evidence="9">
    <location>
        <begin position="275"/>
        <end position="285"/>
    </location>
</feature>
<keyword evidence="10" id="KW-1133">Transmembrane helix</keyword>
<evidence type="ECO:0000256" key="3">
    <source>
        <dbReference type="ARBA" id="ARBA00022679"/>
    </source>
</evidence>
<feature type="domain" description="Protein kinase" evidence="11">
    <location>
        <begin position="1"/>
        <end position="259"/>
    </location>
</feature>
<organism evidence="12 13">
    <name type="scientific">Anaerovibrio lipolyticus DSM 3074</name>
    <dbReference type="NCBI Taxonomy" id="1120997"/>
    <lineage>
        <taxon>Bacteria</taxon>
        <taxon>Bacillati</taxon>
        <taxon>Bacillota</taxon>
        <taxon>Negativicutes</taxon>
        <taxon>Selenomonadales</taxon>
        <taxon>Selenomonadaceae</taxon>
        <taxon>Anaerovibrio</taxon>
    </lineage>
</organism>
<proteinExistence type="predicted"/>
<dbReference type="EMBL" id="FQYW01000006">
    <property type="protein sequence ID" value="SHI50295.1"/>
    <property type="molecule type" value="Genomic_DNA"/>
</dbReference>